<dbReference type="CDD" id="cd12148">
    <property type="entry name" value="fungal_TF_MHR"/>
    <property type="match status" value="1"/>
</dbReference>
<dbReference type="PROSITE" id="PS00463">
    <property type="entry name" value="ZN2_CY6_FUNGAL_1"/>
    <property type="match status" value="1"/>
</dbReference>
<dbReference type="OrthoDB" id="4132249at2759"/>
<proteinExistence type="predicted"/>
<dbReference type="SMART" id="SM00906">
    <property type="entry name" value="Fungal_trans"/>
    <property type="match status" value="1"/>
</dbReference>
<gene>
    <name evidence="5" type="ORF">CC80DRAFT_14427</name>
</gene>
<sequence length="692" mass="75448">MASTTSTPVKRACDSCHRRKVKCIGEGTSSCKNCVSASLACTYNAIPQKKGPKGSRAKVLSELRETQRNAHLTTGLTHELGFDSHLAATFARTPGLLPLGLIERCVEFFFANVYPSQPVLHRQRAQEMIMSIEHSTETYCMVVALCAYVLIQASMTVPPELLPRPEMAQLSSVSIGHVLLEEAVRVRKGLDYLENSSHISVLTSWFFYGCQFGLGRDNTAWSCLREATTQAQLIGMHDEETYKNDPLDIGRKRVLYWLLFIAERTHALHKHRPISLFPTIHPPSLNEFPEDRQIASGLESMVNLYKPVDDTFVHVWNKVRPHANPSWIAQVQTQLSEAVPSYLECMESQAVDLRVTQQWLRTMLWQLSVSQGLVSSVAADRAMTFKYPIEISRDLLSMTQQFSQHAMEVHGVGLIEKLFDIACCLTDVVACIPFSPDAFALGPRDYVSRFLTLFSALHGGQTRYLQLLVAKVTEVLPNLPLPRSLNVSQSPATAIGLAPGALGSVSSHIGDDLSSLPTVTSPSYPSNDLIRQLAAQTGAQLPFNTSQPPSLLQAASSRVEDLSLYDASGAHSTHSSGSAPPSQAGTPGPYCSSGQPRAQLPTQAHGLSPDSISSSHSQHATLASHHLGINPTSYDPRFTVQGFQVDPSMMFKQNEVEVAGQLQGQGALYAQGTHGAVRGGLVHSRGNVGYAG</sequence>
<dbReference type="Proteomes" id="UP000800035">
    <property type="component" value="Unassembled WGS sequence"/>
</dbReference>
<feature type="compositionally biased region" description="Polar residues" evidence="3">
    <location>
        <begin position="592"/>
        <end position="602"/>
    </location>
</feature>
<organism evidence="5 6">
    <name type="scientific">Byssothecium circinans</name>
    <dbReference type="NCBI Taxonomy" id="147558"/>
    <lineage>
        <taxon>Eukaryota</taxon>
        <taxon>Fungi</taxon>
        <taxon>Dikarya</taxon>
        <taxon>Ascomycota</taxon>
        <taxon>Pezizomycotina</taxon>
        <taxon>Dothideomycetes</taxon>
        <taxon>Pleosporomycetidae</taxon>
        <taxon>Pleosporales</taxon>
        <taxon>Massarineae</taxon>
        <taxon>Massarinaceae</taxon>
        <taxon>Byssothecium</taxon>
    </lineage>
</organism>
<dbReference type="InterPro" id="IPR036864">
    <property type="entry name" value="Zn2-C6_fun-type_DNA-bd_sf"/>
</dbReference>
<dbReference type="AlphaFoldDB" id="A0A6A5U2L0"/>
<accession>A0A6A5U2L0</accession>
<evidence type="ECO:0000259" key="4">
    <source>
        <dbReference type="PROSITE" id="PS50048"/>
    </source>
</evidence>
<dbReference type="PANTHER" id="PTHR31668">
    <property type="entry name" value="GLUCOSE TRANSPORT TRANSCRIPTION REGULATOR RGT1-RELATED-RELATED"/>
    <property type="match status" value="1"/>
</dbReference>
<evidence type="ECO:0000313" key="6">
    <source>
        <dbReference type="Proteomes" id="UP000800035"/>
    </source>
</evidence>
<dbReference type="GO" id="GO:0003677">
    <property type="term" value="F:DNA binding"/>
    <property type="evidence" value="ECO:0007669"/>
    <property type="project" value="InterPro"/>
</dbReference>
<dbReference type="SUPFAM" id="SSF57701">
    <property type="entry name" value="Zn2/Cys6 DNA-binding domain"/>
    <property type="match status" value="1"/>
</dbReference>
<dbReference type="PROSITE" id="PS50048">
    <property type="entry name" value="ZN2_CY6_FUNGAL_2"/>
    <property type="match status" value="1"/>
</dbReference>
<dbReference type="PANTHER" id="PTHR31668:SF20">
    <property type="entry name" value="ZN(II)2CYS6 TRANSCRIPTION FACTOR (EUROFUNG)"/>
    <property type="match status" value="1"/>
</dbReference>
<dbReference type="GO" id="GO:0006351">
    <property type="term" value="P:DNA-templated transcription"/>
    <property type="evidence" value="ECO:0007669"/>
    <property type="project" value="InterPro"/>
</dbReference>
<keyword evidence="2" id="KW-0539">Nucleus</keyword>
<dbReference type="EMBL" id="ML976986">
    <property type="protein sequence ID" value="KAF1958550.1"/>
    <property type="molecule type" value="Genomic_DNA"/>
</dbReference>
<feature type="compositionally biased region" description="Low complexity" evidence="3">
    <location>
        <begin position="608"/>
        <end position="617"/>
    </location>
</feature>
<dbReference type="GO" id="GO:0000981">
    <property type="term" value="F:DNA-binding transcription factor activity, RNA polymerase II-specific"/>
    <property type="evidence" value="ECO:0007669"/>
    <property type="project" value="InterPro"/>
</dbReference>
<keyword evidence="6" id="KW-1185">Reference proteome</keyword>
<dbReference type="CDD" id="cd00067">
    <property type="entry name" value="GAL4"/>
    <property type="match status" value="1"/>
</dbReference>
<dbReference type="InterPro" id="IPR050797">
    <property type="entry name" value="Carb_Metab_Trans_Reg"/>
</dbReference>
<reference evidence="5" key="1">
    <citation type="journal article" date="2020" name="Stud. Mycol.">
        <title>101 Dothideomycetes genomes: a test case for predicting lifestyles and emergence of pathogens.</title>
        <authorList>
            <person name="Haridas S."/>
            <person name="Albert R."/>
            <person name="Binder M."/>
            <person name="Bloem J."/>
            <person name="Labutti K."/>
            <person name="Salamov A."/>
            <person name="Andreopoulos B."/>
            <person name="Baker S."/>
            <person name="Barry K."/>
            <person name="Bills G."/>
            <person name="Bluhm B."/>
            <person name="Cannon C."/>
            <person name="Castanera R."/>
            <person name="Culley D."/>
            <person name="Daum C."/>
            <person name="Ezra D."/>
            <person name="Gonzalez J."/>
            <person name="Henrissat B."/>
            <person name="Kuo A."/>
            <person name="Liang C."/>
            <person name="Lipzen A."/>
            <person name="Lutzoni F."/>
            <person name="Magnuson J."/>
            <person name="Mondo S."/>
            <person name="Nolan M."/>
            <person name="Ohm R."/>
            <person name="Pangilinan J."/>
            <person name="Park H.-J."/>
            <person name="Ramirez L."/>
            <person name="Alfaro M."/>
            <person name="Sun H."/>
            <person name="Tritt A."/>
            <person name="Yoshinaga Y."/>
            <person name="Zwiers L.-H."/>
            <person name="Turgeon B."/>
            <person name="Goodwin S."/>
            <person name="Spatafora J."/>
            <person name="Crous P."/>
            <person name="Grigoriev I."/>
        </authorList>
    </citation>
    <scope>NUCLEOTIDE SEQUENCE</scope>
    <source>
        <strain evidence="5">CBS 675.92</strain>
    </source>
</reference>
<keyword evidence="1" id="KW-0479">Metal-binding</keyword>
<dbReference type="GO" id="GO:0008270">
    <property type="term" value="F:zinc ion binding"/>
    <property type="evidence" value="ECO:0007669"/>
    <property type="project" value="InterPro"/>
</dbReference>
<feature type="domain" description="Zn(2)-C6 fungal-type" evidence="4">
    <location>
        <begin position="12"/>
        <end position="43"/>
    </location>
</feature>
<evidence type="ECO:0000256" key="2">
    <source>
        <dbReference type="ARBA" id="ARBA00023242"/>
    </source>
</evidence>
<feature type="region of interest" description="Disordered" evidence="3">
    <location>
        <begin position="568"/>
        <end position="621"/>
    </location>
</feature>
<dbReference type="Gene3D" id="4.10.240.10">
    <property type="entry name" value="Zn(2)-C6 fungal-type DNA-binding domain"/>
    <property type="match status" value="1"/>
</dbReference>
<feature type="compositionally biased region" description="Low complexity" evidence="3">
    <location>
        <begin position="568"/>
        <end position="582"/>
    </location>
</feature>
<evidence type="ECO:0000256" key="1">
    <source>
        <dbReference type="ARBA" id="ARBA00022723"/>
    </source>
</evidence>
<evidence type="ECO:0000256" key="3">
    <source>
        <dbReference type="SAM" id="MobiDB-lite"/>
    </source>
</evidence>
<evidence type="ECO:0000313" key="5">
    <source>
        <dbReference type="EMBL" id="KAF1958550.1"/>
    </source>
</evidence>
<name>A0A6A5U2L0_9PLEO</name>
<protein>
    <recommendedName>
        <fullName evidence="4">Zn(2)-C6 fungal-type domain-containing protein</fullName>
    </recommendedName>
</protein>
<dbReference type="Pfam" id="PF00172">
    <property type="entry name" value="Zn_clus"/>
    <property type="match status" value="1"/>
</dbReference>
<dbReference type="SMART" id="SM00066">
    <property type="entry name" value="GAL4"/>
    <property type="match status" value="1"/>
</dbReference>
<dbReference type="InterPro" id="IPR001138">
    <property type="entry name" value="Zn2Cys6_DnaBD"/>
</dbReference>
<dbReference type="InterPro" id="IPR007219">
    <property type="entry name" value="XnlR_reg_dom"/>
</dbReference>